<protein>
    <submittedName>
        <fullName evidence="2">DinB superfamily protein</fullName>
    </submittedName>
</protein>
<dbReference type="OrthoDB" id="679284at2"/>
<dbReference type="InterPro" id="IPR024775">
    <property type="entry name" value="DinB-like"/>
</dbReference>
<dbReference type="Proteomes" id="UP000199572">
    <property type="component" value="Unassembled WGS sequence"/>
</dbReference>
<dbReference type="RefSeq" id="WP_090884574.1">
    <property type="nucleotide sequence ID" value="NZ_FOGG01000013.1"/>
</dbReference>
<evidence type="ECO:0000313" key="2">
    <source>
        <dbReference type="EMBL" id="SER65014.1"/>
    </source>
</evidence>
<evidence type="ECO:0000259" key="1">
    <source>
        <dbReference type="Pfam" id="PF12867"/>
    </source>
</evidence>
<dbReference type="STRING" id="390241.SAMN04488023_11324"/>
<name>A0A1H9QX06_9SPHI</name>
<dbReference type="AlphaFoldDB" id="A0A1H9QX06"/>
<feature type="domain" description="DinB-like" evidence="1">
    <location>
        <begin position="11"/>
        <end position="158"/>
    </location>
</feature>
<organism evidence="2 3">
    <name type="scientific">Pedobacter rhizosphaerae</name>
    <dbReference type="NCBI Taxonomy" id="390241"/>
    <lineage>
        <taxon>Bacteria</taxon>
        <taxon>Pseudomonadati</taxon>
        <taxon>Bacteroidota</taxon>
        <taxon>Sphingobacteriia</taxon>
        <taxon>Sphingobacteriales</taxon>
        <taxon>Sphingobacteriaceae</taxon>
        <taxon>Pedobacter</taxon>
    </lineage>
</organism>
<dbReference type="EMBL" id="FOGG01000013">
    <property type="protein sequence ID" value="SER65014.1"/>
    <property type="molecule type" value="Genomic_DNA"/>
</dbReference>
<keyword evidence="3" id="KW-1185">Reference proteome</keyword>
<dbReference type="Pfam" id="PF12867">
    <property type="entry name" value="DinB_2"/>
    <property type="match status" value="1"/>
</dbReference>
<sequence>MENLIKEMQESLSTFESTFLSCPEESINKVPFSGSWTVGQLVQHMTMSNDGFADLFSGSTTETNRPADLMAEKIKNILEDFNYKMDAPEFLYPAFKDYSHEELKTALGSVESKLVNMVGKLDWTKTCTAFELPVLGNLTRLEAAYFIIYHTKRHTKQLANIVQQLKQTNIGTA</sequence>
<dbReference type="InterPro" id="IPR034660">
    <property type="entry name" value="DinB/YfiT-like"/>
</dbReference>
<accession>A0A1H9QX06</accession>
<proteinExistence type="predicted"/>
<dbReference type="Gene3D" id="1.20.120.450">
    <property type="entry name" value="dinb family like domain"/>
    <property type="match status" value="1"/>
</dbReference>
<gene>
    <name evidence="2" type="ORF">SAMN04488023_11324</name>
</gene>
<dbReference type="SUPFAM" id="SSF109854">
    <property type="entry name" value="DinB/YfiT-like putative metalloenzymes"/>
    <property type="match status" value="1"/>
</dbReference>
<reference evidence="2 3" key="1">
    <citation type="submission" date="2016-10" db="EMBL/GenBank/DDBJ databases">
        <authorList>
            <person name="de Groot N.N."/>
        </authorList>
    </citation>
    <scope>NUCLEOTIDE SEQUENCE [LARGE SCALE GENOMIC DNA]</scope>
    <source>
        <strain evidence="2 3">DSM 18610</strain>
    </source>
</reference>
<evidence type="ECO:0000313" key="3">
    <source>
        <dbReference type="Proteomes" id="UP000199572"/>
    </source>
</evidence>